<evidence type="ECO:0000313" key="1">
    <source>
        <dbReference type="EMBL" id="WOT01679.1"/>
    </source>
</evidence>
<dbReference type="Proteomes" id="UP000234560">
    <property type="component" value="Chromosome"/>
</dbReference>
<dbReference type="EMBL" id="CP136958">
    <property type="protein sequence ID" value="WOT01679.1"/>
    <property type="molecule type" value="Genomic_DNA"/>
</dbReference>
<name>A0AAF0YQV4_9CORY</name>
<protein>
    <submittedName>
        <fullName evidence="1">6-pyruvoyl tetrahydrobiopterin synthase</fullName>
    </submittedName>
</protein>
<dbReference type="InterPro" id="IPR011044">
    <property type="entry name" value="Quino_amine_DH_bsu"/>
</dbReference>
<reference evidence="1" key="2">
    <citation type="submission" date="2023-10" db="EMBL/GenBank/DDBJ databases">
        <authorList>
            <person name="Choi B."/>
        </authorList>
    </citation>
    <scope>NUCLEOTIDE SEQUENCE</scope>
    <source>
        <strain evidence="1">UMB0763</strain>
    </source>
</reference>
<gene>
    <name evidence="1" type="ORF">CYJ47_10440</name>
</gene>
<organism evidence="1 2">
    <name type="scientific">Corynebacterium pyruviciproducens</name>
    <dbReference type="NCBI Taxonomy" id="598660"/>
    <lineage>
        <taxon>Bacteria</taxon>
        <taxon>Bacillati</taxon>
        <taxon>Actinomycetota</taxon>
        <taxon>Actinomycetes</taxon>
        <taxon>Mycobacteriales</taxon>
        <taxon>Corynebacteriaceae</taxon>
        <taxon>Corynebacterium</taxon>
    </lineage>
</organism>
<proteinExistence type="predicted"/>
<accession>A0AAF0YQV4</accession>
<dbReference type="AlphaFoldDB" id="A0AAF0YQV4"/>
<dbReference type="SUPFAM" id="SSF50969">
    <property type="entry name" value="YVTN repeat-like/Quinoprotein amine dehydrogenase"/>
    <property type="match status" value="1"/>
</dbReference>
<dbReference type="RefSeq" id="WP_101677695.1">
    <property type="nucleotide sequence ID" value="NZ_CAMYCO010000019.1"/>
</dbReference>
<reference evidence="1" key="1">
    <citation type="submission" date="2017-12" db="EMBL/GenBank/DDBJ databases">
        <authorList>
            <person name="Thomas-White K."/>
            <person name="Wolfe A.J."/>
        </authorList>
    </citation>
    <scope>NUCLEOTIDE SEQUENCE</scope>
    <source>
        <strain evidence="1">UMB0763</strain>
    </source>
</reference>
<dbReference type="KEGG" id="cpyr:CYJ47_10440"/>
<evidence type="ECO:0000313" key="2">
    <source>
        <dbReference type="Proteomes" id="UP000234560"/>
    </source>
</evidence>
<sequence length="456" mass="48701">MSNFEYNAEVNEYLGAPGMACMHGEAQSSDCSPVPGPGAGPWDVKHIDMGGACPTIMIGSDGFVQALVTQRFGSKLTFLQPKVAILDPETGRTLGSLEVPKGALLGGVYAFIDNEDRMVFVDGSNTLLRVAHSADGSRVYVDERVSLTKFLSQYEGDQVVGVVPDWQGRVWVASAHGALAVVDVDKREIRSIFLNESGSEYETVDNSISACPSGVSVVTSHAIYMLSADDEGTPSIDWFALYDRGTARKPGQLSWGSGASPTFFGPNGSDYVMLTDNADEQENLIVYETTTGRLVGSHGVFTPGASGTECSAIGVQNSIVVGSTFGYPYPRYPEGAGPSKPANALFAPGLERYDVTTAGLTPVWKRDDVYSAVVPRLSTADGYIYVCERKRFGLVNGSVISGTIIDMETGETVYSQDFPGLVTVFGVDTLQMVGTIDDNGTWWQGTVGGIFKITKK</sequence>